<dbReference type="Proteomes" id="UP000002027">
    <property type="component" value="Chromosome 1"/>
</dbReference>
<name>D1C7G4_SPHTD</name>
<dbReference type="HOGENOM" id="CLU_1342551_0_0_0"/>
<evidence type="ECO:0000313" key="2">
    <source>
        <dbReference type="Proteomes" id="UP000002027"/>
    </source>
</evidence>
<proteinExistence type="predicted"/>
<dbReference type="InParanoid" id="D1C7G4"/>
<gene>
    <name evidence="1" type="ordered locus">Sthe_2393</name>
</gene>
<reference evidence="2" key="1">
    <citation type="submission" date="2009-11" db="EMBL/GenBank/DDBJ databases">
        <title>The complete chromosome 1 of Sphaerobacter thermophilus DSM 20745.</title>
        <authorList>
            <person name="Lucas S."/>
            <person name="Copeland A."/>
            <person name="Lapidus A."/>
            <person name="Glavina del Rio T."/>
            <person name="Dalin E."/>
            <person name="Tice H."/>
            <person name="Bruce D."/>
            <person name="Goodwin L."/>
            <person name="Pitluck S."/>
            <person name="Kyrpides N."/>
            <person name="Mavromatis K."/>
            <person name="Ivanova N."/>
            <person name="Mikhailova N."/>
            <person name="LaButti K.M."/>
            <person name="Clum A."/>
            <person name="Sun H.I."/>
            <person name="Brettin T."/>
            <person name="Detter J.C."/>
            <person name="Han C."/>
            <person name="Larimer F."/>
            <person name="Land M."/>
            <person name="Hauser L."/>
            <person name="Markowitz V."/>
            <person name="Cheng J.F."/>
            <person name="Hugenholtz P."/>
            <person name="Woyke T."/>
            <person name="Wu D."/>
            <person name="Steenblock K."/>
            <person name="Schneider S."/>
            <person name="Pukall R."/>
            <person name="Goeker M."/>
            <person name="Klenk H.P."/>
            <person name="Eisen J.A."/>
        </authorList>
    </citation>
    <scope>NUCLEOTIDE SEQUENCE [LARGE SCALE GENOMIC DNA]</scope>
    <source>
        <strain evidence="2">ATCC 49802 / DSM 20745 / S 6022</strain>
    </source>
</reference>
<reference evidence="1 2" key="2">
    <citation type="journal article" date="2010" name="Stand. Genomic Sci.">
        <title>Complete genome sequence of Desulfohalobium retbaense type strain (HR(100)).</title>
        <authorList>
            <person name="Spring S."/>
            <person name="Nolan M."/>
            <person name="Lapidus A."/>
            <person name="Glavina Del Rio T."/>
            <person name="Copeland A."/>
            <person name="Tice H."/>
            <person name="Cheng J.F."/>
            <person name="Lucas S."/>
            <person name="Land M."/>
            <person name="Chen F."/>
            <person name="Bruce D."/>
            <person name="Goodwin L."/>
            <person name="Pitluck S."/>
            <person name="Ivanova N."/>
            <person name="Mavromatis K."/>
            <person name="Mikhailova N."/>
            <person name="Pati A."/>
            <person name="Chen A."/>
            <person name="Palaniappan K."/>
            <person name="Hauser L."/>
            <person name="Chang Y.J."/>
            <person name="Jeffries C.D."/>
            <person name="Munk C."/>
            <person name="Kiss H."/>
            <person name="Chain P."/>
            <person name="Han C."/>
            <person name="Brettin T."/>
            <person name="Detter J.C."/>
            <person name="Schuler E."/>
            <person name="Goker M."/>
            <person name="Rohde M."/>
            <person name="Bristow J."/>
            <person name="Eisen J.A."/>
            <person name="Markowitz V."/>
            <person name="Hugenholtz P."/>
            <person name="Kyrpides N.C."/>
            <person name="Klenk H.P."/>
        </authorList>
    </citation>
    <scope>NUCLEOTIDE SEQUENCE [LARGE SCALE GENOMIC DNA]</scope>
    <source>
        <strain evidence="2">ATCC 49802 / DSM 20745 / S 6022</strain>
    </source>
</reference>
<accession>D1C7G4</accession>
<dbReference type="OrthoDB" id="34569at2"/>
<keyword evidence="2" id="KW-1185">Reference proteome</keyword>
<dbReference type="EMBL" id="CP001823">
    <property type="protein sequence ID" value="ACZ39810.1"/>
    <property type="molecule type" value="Genomic_DNA"/>
</dbReference>
<dbReference type="KEGG" id="sti:Sthe_2393"/>
<dbReference type="RefSeq" id="WP_012872851.1">
    <property type="nucleotide sequence ID" value="NC_013523.1"/>
</dbReference>
<sequence length="204" mass="22511">MVLAMFVDAGQAQLLSDLASAGLNITPTILEPEECPPFSNPPTSEFAKGIYEAQSNRVAGIDDQRIQLRTAFIQSNSWQPVDLLDEELKLAYYLQSRQARDVARARASGFRYKRIHPGEAECAAVAINRGWELWTDDGGIVGLVRALYPDCQVVRTCALLVRAVQRGLIPCADAAHLYNTVFRVQLGLRTSVSLRCDGEQATCR</sequence>
<dbReference type="AlphaFoldDB" id="D1C7G4"/>
<protein>
    <submittedName>
        <fullName evidence="1">Uncharacterized protein</fullName>
    </submittedName>
</protein>
<organism evidence="1 2">
    <name type="scientific">Sphaerobacter thermophilus (strain ATCC 49802 / DSM 20745 / KCCM 41009 / NCIMB 13125 / S 6022)</name>
    <dbReference type="NCBI Taxonomy" id="479434"/>
    <lineage>
        <taxon>Bacteria</taxon>
        <taxon>Pseudomonadati</taxon>
        <taxon>Thermomicrobiota</taxon>
        <taxon>Thermomicrobia</taxon>
        <taxon>Sphaerobacterales</taxon>
        <taxon>Sphaerobacterineae</taxon>
        <taxon>Sphaerobacteraceae</taxon>
        <taxon>Sphaerobacter</taxon>
    </lineage>
</organism>
<evidence type="ECO:0000313" key="1">
    <source>
        <dbReference type="EMBL" id="ACZ39810.1"/>
    </source>
</evidence>